<gene>
    <name evidence="2" type="ORF">BU14_0152s0010</name>
</gene>
<sequence>MMGAFPALPFRLQRQADCLFPSPLPFGFGATSAAMADTPTVRRRETPAAAAAAAAAPATPGLAPVLRPDGPQLSPLRGLQVVLRDKDNVGVLTQFVLFSIAVAALPVGVFFLVLRSLSPDAVDGEEGSPSWLVTAVVTAAPRLFTAARVPPLGAALAAVLAVNVVTGAFVLRALLEDARLVAAVGGAPPSADVAAAMAAAAATAADAGSAAERPKTT</sequence>
<dbReference type="AlphaFoldDB" id="A0A1X6P9B8"/>
<feature type="transmembrane region" description="Helical" evidence="1">
    <location>
        <begin position="89"/>
        <end position="114"/>
    </location>
</feature>
<evidence type="ECO:0000256" key="1">
    <source>
        <dbReference type="SAM" id="Phobius"/>
    </source>
</evidence>
<accession>A0A1X6P9B8</accession>
<proteinExistence type="predicted"/>
<feature type="transmembrane region" description="Helical" evidence="1">
    <location>
        <begin position="152"/>
        <end position="171"/>
    </location>
</feature>
<keyword evidence="3" id="KW-1185">Reference proteome</keyword>
<keyword evidence="1" id="KW-0472">Membrane</keyword>
<name>A0A1X6P9B8_PORUM</name>
<dbReference type="Proteomes" id="UP000218209">
    <property type="component" value="Unassembled WGS sequence"/>
</dbReference>
<evidence type="ECO:0000313" key="3">
    <source>
        <dbReference type="Proteomes" id="UP000218209"/>
    </source>
</evidence>
<evidence type="ECO:0000313" key="2">
    <source>
        <dbReference type="EMBL" id="OSX77315.1"/>
    </source>
</evidence>
<organism evidence="2 3">
    <name type="scientific">Porphyra umbilicalis</name>
    <name type="common">Purple laver</name>
    <name type="synonym">Red alga</name>
    <dbReference type="NCBI Taxonomy" id="2786"/>
    <lineage>
        <taxon>Eukaryota</taxon>
        <taxon>Rhodophyta</taxon>
        <taxon>Bangiophyceae</taxon>
        <taxon>Bangiales</taxon>
        <taxon>Bangiaceae</taxon>
        <taxon>Porphyra</taxon>
    </lineage>
</organism>
<reference evidence="2 3" key="1">
    <citation type="submission" date="2017-03" db="EMBL/GenBank/DDBJ databases">
        <title>WGS assembly of Porphyra umbilicalis.</title>
        <authorList>
            <person name="Brawley S.H."/>
            <person name="Blouin N.A."/>
            <person name="Ficko-Blean E."/>
            <person name="Wheeler G.L."/>
            <person name="Lohr M."/>
            <person name="Goodson H.V."/>
            <person name="Jenkins J.W."/>
            <person name="Blaby-Haas C.E."/>
            <person name="Helliwell K.E."/>
            <person name="Chan C."/>
            <person name="Marriage T."/>
            <person name="Bhattacharya D."/>
            <person name="Klein A.S."/>
            <person name="Badis Y."/>
            <person name="Brodie J."/>
            <person name="Cao Y."/>
            <person name="Collen J."/>
            <person name="Dittami S.M."/>
            <person name="Gachon C.M."/>
            <person name="Green B.R."/>
            <person name="Karpowicz S."/>
            <person name="Kim J.W."/>
            <person name="Kudahl U."/>
            <person name="Lin S."/>
            <person name="Michel G."/>
            <person name="Mittag M."/>
            <person name="Olson B.J."/>
            <person name="Pangilinan J."/>
            <person name="Peng Y."/>
            <person name="Qiu H."/>
            <person name="Shu S."/>
            <person name="Singer J.T."/>
            <person name="Smith A.G."/>
            <person name="Sprecher B.N."/>
            <person name="Wagner V."/>
            <person name="Wang W."/>
            <person name="Wang Z.-Y."/>
            <person name="Yan J."/>
            <person name="Yarish C."/>
            <person name="Zoeuner-Riek S."/>
            <person name="Zhuang Y."/>
            <person name="Zou Y."/>
            <person name="Lindquist E.A."/>
            <person name="Grimwood J."/>
            <person name="Barry K."/>
            <person name="Rokhsar D.S."/>
            <person name="Schmutz J."/>
            <person name="Stiller J.W."/>
            <person name="Grossman A.R."/>
            <person name="Prochnik S.E."/>
        </authorList>
    </citation>
    <scope>NUCLEOTIDE SEQUENCE [LARGE SCALE GENOMIC DNA]</scope>
    <source>
        <strain evidence="2">4086291</strain>
    </source>
</reference>
<keyword evidence="1" id="KW-0812">Transmembrane</keyword>
<dbReference type="EMBL" id="KV918841">
    <property type="protein sequence ID" value="OSX77315.1"/>
    <property type="molecule type" value="Genomic_DNA"/>
</dbReference>
<protein>
    <submittedName>
        <fullName evidence="2">Uncharacterized protein</fullName>
    </submittedName>
</protein>
<keyword evidence="1" id="KW-1133">Transmembrane helix</keyword>